<evidence type="ECO:0000313" key="1">
    <source>
        <dbReference type="EMBL" id="KKL61486.1"/>
    </source>
</evidence>
<sequence length="112" mass="13702">MNWIETKFEKPENDRWIMVAHLHRYSNSPWHYTISMAKYGYSRTYGKCVWVDYHNESRYEPDFWINVPDPPEIKYKNKSNDCKHKWEEQSNDTRFCDQCGTTQKAIITKTWK</sequence>
<reference evidence="1" key="1">
    <citation type="journal article" date="2015" name="Nature">
        <title>Complex archaea that bridge the gap between prokaryotes and eukaryotes.</title>
        <authorList>
            <person name="Spang A."/>
            <person name="Saw J.H."/>
            <person name="Jorgensen S.L."/>
            <person name="Zaremba-Niedzwiedzka K."/>
            <person name="Martijn J."/>
            <person name="Lind A.E."/>
            <person name="van Eijk R."/>
            <person name="Schleper C."/>
            <person name="Guy L."/>
            <person name="Ettema T.J."/>
        </authorList>
    </citation>
    <scope>NUCLEOTIDE SEQUENCE</scope>
</reference>
<dbReference type="EMBL" id="LAZR01028804">
    <property type="protein sequence ID" value="KKL61486.1"/>
    <property type="molecule type" value="Genomic_DNA"/>
</dbReference>
<name>A0A0F9E5J9_9ZZZZ</name>
<comment type="caution">
    <text evidence="1">The sequence shown here is derived from an EMBL/GenBank/DDBJ whole genome shotgun (WGS) entry which is preliminary data.</text>
</comment>
<gene>
    <name evidence="1" type="ORF">LCGC14_2194830</name>
</gene>
<accession>A0A0F9E5J9</accession>
<evidence type="ECO:0008006" key="2">
    <source>
        <dbReference type="Google" id="ProtNLM"/>
    </source>
</evidence>
<organism evidence="1">
    <name type="scientific">marine sediment metagenome</name>
    <dbReference type="NCBI Taxonomy" id="412755"/>
    <lineage>
        <taxon>unclassified sequences</taxon>
        <taxon>metagenomes</taxon>
        <taxon>ecological metagenomes</taxon>
    </lineage>
</organism>
<dbReference type="AlphaFoldDB" id="A0A0F9E5J9"/>
<proteinExistence type="predicted"/>
<protein>
    <recommendedName>
        <fullName evidence="2">DUF551 domain-containing protein</fullName>
    </recommendedName>
</protein>